<dbReference type="InterPro" id="IPR046288">
    <property type="entry name" value="DUF6325"/>
</dbReference>
<name>A0A285EGX9_9ACTN</name>
<dbReference type="Pfam" id="PF19850">
    <property type="entry name" value="DUF6325"/>
    <property type="match status" value="1"/>
</dbReference>
<keyword evidence="2" id="KW-1185">Reference proteome</keyword>
<reference evidence="1 2" key="1">
    <citation type="submission" date="2017-09" db="EMBL/GenBank/DDBJ databases">
        <authorList>
            <person name="Ehlers B."/>
            <person name="Leendertz F.H."/>
        </authorList>
    </citation>
    <scope>NUCLEOTIDE SEQUENCE [LARGE SCALE GENOMIC DNA]</scope>
    <source>
        <strain evidence="1 2">DSM 46844</strain>
    </source>
</reference>
<dbReference type="EMBL" id="OBDO01000006">
    <property type="protein sequence ID" value="SNX97306.1"/>
    <property type="molecule type" value="Genomic_DNA"/>
</dbReference>
<organism evidence="1 2">
    <name type="scientific">Geodermatophilus sabuli</name>
    <dbReference type="NCBI Taxonomy" id="1564158"/>
    <lineage>
        <taxon>Bacteria</taxon>
        <taxon>Bacillati</taxon>
        <taxon>Actinomycetota</taxon>
        <taxon>Actinomycetes</taxon>
        <taxon>Geodermatophilales</taxon>
        <taxon>Geodermatophilaceae</taxon>
        <taxon>Geodermatophilus</taxon>
    </lineage>
</organism>
<evidence type="ECO:0000313" key="1">
    <source>
        <dbReference type="EMBL" id="SNX97306.1"/>
    </source>
</evidence>
<protein>
    <recommendedName>
        <fullName evidence="3">DUF1269 domain-containing protein</fullName>
    </recommendedName>
</protein>
<accession>A0A285EGX9</accession>
<proteinExistence type="predicted"/>
<evidence type="ECO:0008006" key="3">
    <source>
        <dbReference type="Google" id="ProtNLM"/>
    </source>
</evidence>
<dbReference type="AlphaFoldDB" id="A0A285EGX9"/>
<gene>
    <name evidence="1" type="ORF">SAMN06893097_106256</name>
</gene>
<dbReference type="RefSeq" id="WP_216359759.1">
    <property type="nucleotide sequence ID" value="NZ_JACHXB010000002.1"/>
</dbReference>
<sequence length="167" mass="17837">MTADLEQVSDLDQMGPIDYLVVAFPTERMTGEAFPLLIDLVDRGVIRILDLEFIRKDEDGTVTTLSQLDLERMKVVEAALFEGAASGLLRPDDLAEAAAALDPGTAAGVLVYENVWATPFAAALRRSGGMLVAAGHIPVQDLVAALDEIEAEERTTTEGSEPSRPVG</sequence>
<evidence type="ECO:0000313" key="2">
    <source>
        <dbReference type="Proteomes" id="UP000219514"/>
    </source>
</evidence>
<dbReference type="Proteomes" id="UP000219514">
    <property type="component" value="Unassembled WGS sequence"/>
</dbReference>